<protein>
    <submittedName>
        <fullName evidence="2">Uncharacterized protein</fullName>
    </submittedName>
</protein>
<feature type="compositionally biased region" description="Basic and acidic residues" evidence="1">
    <location>
        <begin position="29"/>
        <end position="46"/>
    </location>
</feature>
<proteinExistence type="predicted"/>
<dbReference type="Proteomes" id="UP001283361">
    <property type="component" value="Unassembled WGS sequence"/>
</dbReference>
<feature type="region of interest" description="Disordered" evidence="1">
    <location>
        <begin position="25"/>
        <end position="46"/>
    </location>
</feature>
<gene>
    <name evidence="2" type="ORF">RRG08_012135</name>
</gene>
<keyword evidence="3" id="KW-1185">Reference proteome</keyword>
<evidence type="ECO:0000313" key="3">
    <source>
        <dbReference type="Proteomes" id="UP001283361"/>
    </source>
</evidence>
<accession>A0AAE1E0Y2</accession>
<dbReference type="AlphaFoldDB" id="A0AAE1E0Y2"/>
<reference evidence="2" key="1">
    <citation type="journal article" date="2023" name="G3 (Bethesda)">
        <title>A reference genome for the long-term kleptoplast-retaining sea slug Elysia crispata morphotype clarki.</title>
        <authorList>
            <person name="Eastman K.E."/>
            <person name="Pendleton A.L."/>
            <person name="Shaikh M.A."/>
            <person name="Suttiyut T."/>
            <person name="Ogas R."/>
            <person name="Tomko P."/>
            <person name="Gavelis G."/>
            <person name="Widhalm J.R."/>
            <person name="Wisecaver J.H."/>
        </authorList>
    </citation>
    <scope>NUCLEOTIDE SEQUENCE</scope>
    <source>
        <strain evidence="2">ECLA1</strain>
    </source>
</reference>
<comment type="caution">
    <text evidence="2">The sequence shown here is derived from an EMBL/GenBank/DDBJ whole genome shotgun (WGS) entry which is preliminary data.</text>
</comment>
<evidence type="ECO:0000313" key="2">
    <source>
        <dbReference type="EMBL" id="KAK3789977.1"/>
    </source>
</evidence>
<sequence>MVDNFLYRSHVEIVAAELGIDFKVSGRHGKADDHENSQKGRSMDRLKDGQTWVNRLAPITANQNARYDPGGEMVMENYSQSTRTNLKPEGLSLDRGQVGIIR</sequence>
<name>A0AAE1E0Y2_9GAST</name>
<dbReference type="EMBL" id="JAWDGP010001602">
    <property type="protein sequence ID" value="KAK3789977.1"/>
    <property type="molecule type" value="Genomic_DNA"/>
</dbReference>
<evidence type="ECO:0000256" key="1">
    <source>
        <dbReference type="SAM" id="MobiDB-lite"/>
    </source>
</evidence>
<organism evidence="2 3">
    <name type="scientific">Elysia crispata</name>
    <name type="common">lettuce slug</name>
    <dbReference type="NCBI Taxonomy" id="231223"/>
    <lineage>
        <taxon>Eukaryota</taxon>
        <taxon>Metazoa</taxon>
        <taxon>Spiralia</taxon>
        <taxon>Lophotrochozoa</taxon>
        <taxon>Mollusca</taxon>
        <taxon>Gastropoda</taxon>
        <taxon>Heterobranchia</taxon>
        <taxon>Euthyneura</taxon>
        <taxon>Panpulmonata</taxon>
        <taxon>Sacoglossa</taxon>
        <taxon>Placobranchoidea</taxon>
        <taxon>Plakobranchidae</taxon>
        <taxon>Elysia</taxon>
    </lineage>
</organism>